<dbReference type="RefSeq" id="WP_377128279.1">
    <property type="nucleotide sequence ID" value="NZ_JBHRSD010000046.1"/>
</dbReference>
<dbReference type="PANTHER" id="PTHR43788:SF6">
    <property type="entry name" value="DNA HELICASE B"/>
    <property type="match status" value="1"/>
</dbReference>
<evidence type="ECO:0000256" key="8">
    <source>
        <dbReference type="ARBA" id="ARBA00023125"/>
    </source>
</evidence>
<dbReference type="Gene3D" id="1.10.10.1020">
    <property type="entry name" value="RecBCD complex, subunit RecD, N-terminal domain"/>
    <property type="match status" value="1"/>
</dbReference>
<proteinExistence type="inferred from homology"/>
<evidence type="ECO:0000259" key="13">
    <source>
        <dbReference type="Pfam" id="PF21185"/>
    </source>
</evidence>
<dbReference type="SUPFAM" id="SSF52540">
    <property type="entry name" value="P-loop containing nucleoside triphosphate hydrolases"/>
    <property type="match status" value="2"/>
</dbReference>
<comment type="function">
    <text evidence="11">A helicase/nuclease that prepares dsDNA breaks (DSB) for recombinational DNA repair. Binds to DSBs and unwinds DNA via a highly rapid and processive ATP-dependent bidirectional helicase activity. Unwinds dsDNA until it encounters a Chi (crossover hotspot instigator) sequence from the 3' direction. Cuts ssDNA a few nucleotides 3' to the Chi site. The properties and activities of the enzyme are changed at Chi. The Chi-altered holoenzyme produces a long 3'-ssDNA overhang and facilitates RecA-binding to the ssDNA for homologous DNA recombination and repair. Holoenzyme degrades any linearized DNA that is unable to undergo homologous recombination. In the holoenzyme this subunit has ssDNA-dependent ATPase and 5'-3' helicase activity. When added to pre-assembled RecBC greatly stimulates nuclease activity and augments holoenzyme processivity. Negatively regulates the RecA-loading ability of RecBCD.</text>
</comment>
<evidence type="ECO:0000256" key="3">
    <source>
        <dbReference type="ARBA" id="ARBA00022763"/>
    </source>
</evidence>
<evidence type="ECO:0000313" key="15">
    <source>
        <dbReference type="Proteomes" id="UP001595453"/>
    </source>
</evidence>
<evidence type="ECO:0000256" key="1">
    <source>
        <dbReference type="ARBA" id="ARBA00022722"/>
    </source>
</evidence>
<comment type="caution">
    <text evidence="14">The sequence shown here is derived from an EMBL/GenBank/DDBJ whole genome shotgun (WGS) entry which is preliminary data.</text>
</comment>
<keyword evidence="3 11" id="KW-0227">DNA damage</keyword>
<dbReference type="HAMAP" id="MF_01487">
    <property type="entry name" value="RecD"/>
    <property type="match status" value="1"/>
</dbReference>
<evidence type="ECO:0000259" key="12">
    <source>
        <dbReference type="Pfam" id="PF13538"/>
    </source>
</evidence>
<evidence type="ECO:0000256" key="4">
    <source>
        <dbReference type="ARBA" id="ARBA00022801"/>
    </source>
</evidence>
<dbReference type="Gene3D" id="3.40.50.300">
    <property type="entry name" value="P-loop containing nucleotide triphosphate hydrolases"/>
    <property type="match status" value="3"/>
</dbReference>
<keyword evidence="1 11" id="KW-0540">Nuclease</keyword>
<feature type="binding site" evidence="11">
    <location>
        <begin position="184"/>
        <end position="191"/>
    </location>
    <ligand>
        <name>ATP</name>
        <dbReference type="ChEBI" id="CHEBI:30616"/>
    </ligand>
</feature>
<dbReference type="CDD" id="cd18809">
    <property type="entry name" value="SF1_C_RecD"/>
    <property type="match status" value="1"/>
</dbReference>
<dbReference type="InterPro" id="IPR041851">
    <property type="entry name" value="RecD_N_sf"/>
</dbReference>
<evidence type="ECO:0000256" key="7">
    <source>
        <dbReference type="ARBA" id="ARBA00022840"/>
    </source>
</evidence>
<evidence type="ECO:0000256" key="2">
    <source>
        <dbReference type="ARBA" id="ARBA00022741"/>
    </source>
</evidence>
<evidence type="ECO:0000256" key="5">
    <source>
        <dbReference type="ARBA" id="ARBA00022806"/>
    </source>
</evidence>
<dbReference type="Pfam" id="PF13538">
    <property type="entry name" value="UvrD_C_2"/>
    <property type="match status" value="1"/>
</dbReference>
<evidence type="ECO:0000256" key="6">
    <source>
        <dbReference type="ARBA" id="ARBA00022839"/>
    </source>
</evidence>
<keyword evidence="9 11" id="KW-0234">DNA repair</keyword>
<dbReference type="EMBL" id="JBHRSD010000046">
    <property type="protein sequence ID" value="MFC3034628.1"/>
    <property type="molecule type" value="Genomic_DNA"/>
</dbReference>
<dbReference type="GO" id="GO:0008854">
    <property type="term" value="F:exodeoxyribonuclease V activity"/>
    <property type="evidence" value="ECO:0007669"/>
    <property type="project" value="UniProtKB-EC"/>
</dbReference>
<dbReference type="NCBIfam" id="TIGR01447">
    <property type="entry name" value="recD"/>
    <property type="match status" value="1"/>
</dbReference>
<evidence type="ECO:0000256" key="11">
    <source>
        <dbReference type="HAMAP-Rule" id="MF_01487"/>
    </source>
</evidence>
<dbReference type="InterPro" id="IPR027785">
    <property type="entry name" value="UvrD-like_helicase_C"/>
</dbReference>
<dbReference type="Pfam" id="PF13245">
    <property type="entry name" value="AAA_19"/>
    <property type="match status" value="1"/>
</dbReference>
<keyword evidence="2 11" id="KW-0547">Nucleotide-binding</keyword>
<gene>
    <name evidence="11 14" type="primary">recD</name>
    <name evidence="14" type="ORF">ACFOEE_19170</name>
</gene>
<comment type="similarity">
    <text evidence="11">Belongs to the RecD family.</text>
</comment>
<reference evidence="15" key="1">
    <citation type="journal article" date="2019" name="Int. J. Syst. Evol. Microbiol.">
        <title>The Global Catalogue of Microorganisms (GCM) 10K type strain sequencing project: providing services to taxonomists for standard genome sequencing and annotation.</title>
        <authorList>
            <consortium name="The Broad Institute Genomics Platform"/>
            <consortium name="The Broad Institute Genome Sequencing Center for Infectious Disease"/>
            <person name="Wu L."/>
            <person name="Ma J."/>
        </authorList>
    </citation>
    <scope>NUCLEOTIDE SEQUENCE [LARGE SCALE GENOMIC DNA]</scope>
    <source>
        <strain evidence="15">KCTC 42730</strain>
    </source>
</reference>
<dbReference type="InterPro" id="IPR027417">
    <property type="entry name" value="P-loop_NTPase"/>
</dbReference>
<dbReference type="InterPro" id="IPR049550">
    <property type="entry name" value="RecD_N"/>
</dbReference>
<dbReference type="CDD" id="cd17933">
    <property type="entry name" value="DEXSc_RecD-like"/>
    <property type="match status" value="1"/>
</dbReference>
<protein>
    <recommendedName>
        <fullName evidence="11">RecBCD enzyme subunit RecD</fullName>
        <ecNumber evidence="11">5.6.2.3</ecNumber>
    </recommendedName>
    <alternativeName>
        <fullName evidence="11">DNA 5'-3' helicase subunit RecD</fullName>
    </alternativeName>
    <alternativeName>
        <fullName evidence="11">Exonuclease V subunit RecD</fullName>
        <shortName evidence="11">ExoV subunit RecD</shortName>
    </alternativeName>
    <alternativeName>
        <fullName evidence="11">Helicase/nuclease RecBCD subunit RecD</fullName>
    </alternativeName>
</protein>
<sequence length="623" mass="69224">MSQLGFDFNAPDFDHSGFIKRLLAEEKIRYSDVQLAKLLCNDTDDVFYLVLLLLRAEQQQHTCLDLNSLMWENPFQLSVIDESQPLSPFISREQACDKLLHHPAVGEGKPLQCFAHYLYLARLAAYEALLAQRFSALARQPMLLDEVRLSALLDSYFPATNNEIDWQKIACAIAASRRLSVITGGPGTGKTTTVTKLLAILQSLYLAAPLAIKLVAPTGKAAARLTESIKGAKVKLGLAPELAALIPEQAQTLHRLLGVIPHSNKFRHDQGNPLHLDVLIVDEASMVDLALMAKLVNALPENARLILLGDKDQLASVDTGNVLSDLCETLRLGEVPSYSEALREQLKRWCDVNLPAAKTPSPLVIGDCLAFLQKSHRFASNSGIGQLALAVNRNDLNHFDWVWQQNFADLNWYGLDQTQYQALIERAVDAYSHYLLAIQQGASAAQVHALFAHFRLLVAVREGPYGLEELNRKIELALMQRGLIRLTSHIYAGMPVMISQNDYQLKLFNGDIGILLPDEQGQLKAVFMDEGETPRSIYPARLPKYDVAYVMTIHKSQGSEFAHTAILLPPLQRAQIGINRQLLYTGITRAKQRLELVAQPEVLKLAMRKSVARSSGLALRLKV</sequence>
<keyword evidence="4 11" id="KW-0378">Hydrolase</keyword>
<keyword evidence="15" id="KW-1185">Reference proteome</keyword>
<dbReference type="Proteomes" id="UP001595453">
    <property type="component" value="Unassembled WGS sequence"/>
</dbReference>
<keyword evidence="8 11" id="KW-0238">DNA-binding</keyword>
<evidence type="ECO:0000256" key="10">
    <source>
        <dbReference type="ARBA" id="ARBA00023235"/>
    </source>
</evidence>
<dbReference type="InterPro" id="IPR050534">
    <property type="entry name" value="Coronavir_polyprotein_1ab"/>
</dbReference>
<evidence type="ECO:0000313" key="14">
    <source>
        <dbReference type="EMBL" id="MFC3034628.1"/>
    </source>
</evidence>
<accession>A0ABV7CQ49</accession>
<name>A0ABV7CQ49_9GAMM</name>
<dbReference type="Pfam" id="PF21185">
    <property type="entry name" value="RecD_N"/>
    <property type="match status" value="1"/>
</dbReference>
<dbReference type="PANTHER" id="PTHR43788">
    <property type="entry name" value="DNA2/NAM7 HELICASE FAMILY MEMBER"/>
    <property type="match status" value="1"/>
</dbReference>
<keyword evidence="5 11" id="KW-0347">Helicase</keyword>
<comment type="catalytic activity">
    <reaction evidence="11">
        <text>ATP + H2O = ADP + phosphate + H(+)</text>
        <dbReference type="Rhea" id="RHEA:13065"/>
        <dbReference type="ChEBI" id="CHEBI:15377"/>
        <dbReference type="ChEBI" id="CHEBI:15378"/>
        <dbReference type="ChEBI" id="CHEBI:30616"/>
        <dbReference type="ChEBI" id="CHEBI:43474"/>
        <dbReference type="ChEBI" id="CHEBI:456216"/>
        <dbReference type="EC" id="5.6.2.3"/>
    </reaction>
</comment>
<comment type="miscellaneous">
    <text evidence="11">In the RecBCD complex, RecB has a slow 3'-5' helicase, an exonuclease activity and loads RecA onto ssDNA, RecD has a fast 5'-3' helicase activity, while RecC stimulates the ATPase and processivity of the RecB helicase and contributes to recognition of the Chi site.</text>
</comment>
<feature type="domain" description="RecBCD enzyme subunit RecD N-terminal" evidence="13">
    <location>
        <begin position="26"/>
        <end position="119"/>
    </location>
</feature>
<dbReference type="EC" id="5.6.2.3" evidence="11"/>
<evidence type="ECO:0000256" key="9">
    <source>
        <dbReference type="ARBA" id="ARBA00023204"/>
    </source>
</evidence>
<keyword evidence="7 11" id="KW-0067">ATP-binding</keyword>
<feature type="domain" description="UvrD-like helicase C-terminal" evidence="12">
    <location>
        <begin position="548"/>
        <end position="597"/>
    </location>
</feature>
<keyword evidence="6 11" id="KW-0269">Exonuclease</keyword>
<organism evidence="14 15">
    <name type="scientific">Pseudoalteromonas fenneropenaei</name>
    <dbReference type="NCBI Taxonomy" id="1737459"/>
    <lineage>
        <taxon>Bacteria</taxon>
        <taxon>Pseudomonadati</taxon>
        <taxon>Pseudomonadota</taxon>
        <taxon>Gammaproteobacteria</taxon>
        <taxon>Alteromonadales</taxon>
        <taxon>Pseudoalteromonadaceae</taxon>
        <taxon>Pseudoalteromonas</taxon>
    </lineage>
</organism>
<dbReference type="InterPro" id="IPR006344">
    <property type="entry name" value="RecD"/>
</dbReference>
<comment type="subunit">
    <text evidence="11">Heterotrimer of RecB, RecC and RecD. All subunits contribute to DNA-binding.</text>
</comment>
<keyword evidence="10 11" id="KW-0413">Isomerase</keyword>